<reference evidence="2" key="1">
    <citation type="submission" date="2022-03" db="EMBL/GenBank/DDBJ databases">
        <authorList>
            <person name="Tunstrom K."/>
        </authorList>
    </citation>
    <scope>NUCLEOTIDE SEQUENCE</scope>
</reference>
<dbReference type="AlphaFoldDB" id="A0AAU9TS38"/>
<feature type="region of interest" description="Disordered" evidence="1">
    <location>
        <begin position="74"/>
        <end position="94"/>
    </location>
</feature>
<accession>A0AAU9TS38</accession>
<organism evidence="2 3">
    <name type="scientific">Euphydryas editha</name>
    <name type="common">Edith's checkerspot</name>
    <dbReference type="NCBI Taxonomy" id="104508"/>
    <lineage>
        <taxon>Eukaryota</taxon>
        <taxon>Metazoa</taxon>
        <taxon>Ecdysozoa</taxon>
        <taxon>Arthropoda</taxon>
        <taxon>Hexapoda</taxon>
        <taxon>Insecta</taxon>
        <taxon>Pterygota</taxon>
        <taxon>Neoptera</taxon>
        <taxon>Endopterygota</taxon>
        <taxon>Lepidoptera</taxon>
        <taxon>Glossata</taxon>
        <taxon>Ditrysia</taxon>
        <taxon>Papilionoidea</taxon>
        <taxon>Nymphalidae</taxon>
        <taxon>Nymphalinae</taxon>
        <taxon>Euphydryas</taxon>
    </lineage>
</organism>
<name>A0AAU9TS38_EUPED</name>
<evidence type="ECO:0000256" key="1">
    <source>
        <dbReference type="SAM" id="MobiDB-lite"/>
    </source>
</evidence>
<feature type="compositionally biased region" description="Basic and acidic residues" evidence="1">
    <location>
        <begin position="85"/>
        <end position="94"/>
    </location>
</feature>
<dbReference type="Proteomes" id="UP001153954">
    <property type="component" value="Unassembled WGS sequence"/>
</dbReference>
<protein>
    <submittedName>
        <fullName evidence="2">Uncharacterized protein</fullName>
    </submittedName>
</protein>
<gene>
    <name evidence="2" type="ORF">EEDITHA_LOCUS5079</name>
</gene>
<proteinExistence type="predicted"/>
<dbReference type="EMBL" id="CAKOGL010000007">
    <property type="protein sequence ID" value="CAH2088977.1"/>
    <property type="molecule type" value="Genomic_DNA"/>
</dbReference>
<evidence type="ECO:0000313" key="2">
    <source>
        <dbReference type="EMBL" id="CAH2088977.1"/>
    </source>
</evidence>
<sequence length="94" mass="10509">MVMMKSLSHFCSNQYEHFQLGVLVYSTPTANIDDIFDQSNCERKDAGSHSIINPPDMDDILSCTRDVTLNLDNPDGFLSGPGKSKKAEKEKKNK</sequence>
<keyword evidence="3" id="KW-1185">Reference proteome</keyword>
<evidence type="ECO:0000313" key="3">
    <source>
        <dbReference type="Proteomes" id="UP001153954"/>
    </source>
</evidence>
<comment type="caution">
    <text evidence="2">The sequence shown here is derived from an EMBL/GenBank/DDBJ whole genome shotgun (WGS) entry which is preliminary data.</text>
</comment>